<dbReference type="AlphaFoldDB" id="A0A1F6AGU6"/>
<sequence length="248" mass="26866">MKSFAPANISLIFKALKRGSLGVGFTVDKGVTAEVYPSKKTKIFFNGKRILFPTVEAILTKPTKVLLKSDLPLGAGFGLSGASAFATALATRNKTKLECAKIAHRAEVKNKTGLGDVVNQYYGGFLVKRVSSAKFQVQRIPIKNIPLYCISYGKLLTSSILQNEKLIKRINIAADSALEKINRKMKLAEILTVAKKFAIESGLLTSKRVIHLIENVENRGGHASMIMLGEGVVSDIPFEGAIKLMVSG</sequence>
<dbReference type="SUPFAM" id="SSF54211">
    <property type="entry name" value="Ribosomal protein S5 domain 2-like"/>
    <property type="match status" value="1"/>
</dbReference>
<keyword evidence="1" id="KW-0418">Kinase</keyword>
<accession>A0A1F6AGU6</accession>
<evidence type="ECO:0000259" key="2">
    <source>
        <dbReference type="Pfam" id="PF00288"/>
    </source>
</evidence>
<dbReference type="Gene3D" id="3.30.230.10">
    <property type="match status" value="1"/>
</dbReference>
<dbReference type="GO" id="GO:0005524">
    <property type="term" value="F:ATP binding"/>
    <property type="evidence" value="ECO:0007669"/>
    <property type="project" value="InterPro"/>
</dbReference>
<dbReference type="PANTHER" id="PTHR42282:SF1">
    <property type="entry name" value="PANTOATE KINASE"/>
    <property type="match status" value="1"/>
</dbReference>
<feature type="domain" description="GHMP kinase N-terminal" evidence="2">
    <location>
        <begin position="61"/>
        <end position="124"/>
    </location>
</feature>
<dbReference type="PANTHER" id="PTHR42282">
    <property type="entry name" value="PANTOATE KINASE-RELATED"/>
    <property type="match status" value="1"/>
</dbReference>
<keyword evidence="1" id="KW-0808">Transferase</keyword>
<dbReference type="InterPro" id="IPR006204">
    <property type="entry name" value="GHMP_kinase_N_dom"/>
</dbReference>
<evidence type="ECO:0000256" key="1">
    <source>
        <dbReference type="ARBA" id="ARBA00022777"/>
    </source>
</evidence>
<gene>
    <name evidence="3" type="ORF">A3A79_00440</name>
</gene>
<organism evidence="3 4">
    <name type="scientific">Candidatus Gottesmanbacteria bacterium RIFCSPLOWO2_01_FULL_43_11b</name>
    <dbReference type="NCBI Taxonomy" id="1798392"/>
    <lineage>
        <taxon>Bacteria</taxon>
        <taxon>Candidatus Gottesmaniibacteriota</taxon>
    </lineage>
</organism>
<protein>
    <recommendedName>
        <fullName evidence="2">GHMP kinase N-terminal domain-containing protein</fullName>
    </recommendedName>
</protein>
<dbReference type="Proteomes" id="UP000178759">
    <property type="component" value="Unassembled WGS sequence"/>
</dbReference>
<dbReference type="InterPro" id="IPR014721">
    <property type="entry name" value="Ribsml_uS5_D2-typ_fold_subgr"/>
</dbReference>
<dbReference type="PIRSF" id="PIRSF016896">
    <property type="entry name" value="GHMP_arc_MJ0969"/>
    <property type="match status" value="1"/>
</dbReference>
<evidence type="ECO:0000313" key="4">
    <source>
        <dbReference type="Proteomes" id="UP000178759"/>
    </source>
</evidence>
<dbReference type="HAMAP" id="MF_02223">
    <property type="entry name" value="Pantoate_kinase"/>
    <property type="match status" value="1"/>
</dbReference>
<dbReference type="InterPro" id="IPR012043">
    <property type="entry name" value="PoK"/>
</dbReference>
<dbReference type="GO" id="GO:0016301">
    <property type="term" value="F:kinase activity"/>
    <property type="evidence" value="ECO:0007669"/>
    <property type="project" value="UniProtKB-KW"/>
</dbReference>
<dbReference type="EMBL" id="MFJV01000001">
    <property type="protein sequence ID" value="OGG23662.1"/>
    <property type="molecule type" value="Genomic_DNA"/>
</dbReference>
<comment type="caution">
    <text evidence="3">The sequence shown here is derived from an EMBL/GenBank/DDBJ whole genome shotgun (WGS) entry which is preliminary data.</text>
</comment>
<name>A0A1F6AGU6_9BACT</name>
<reference evidence="3 4" key="1">
    <citation type="journal article" date="2016" name="Nat. Commun.">
        <title>Thousands of microbial genomes shed light on interconnected biogeochemical processes in an aquifer system.</title>
        <authorList>
            <person name="Anantharaman K."/>
            <person name="Brown C.T."/>
            <person name="Hug L.A."/>
            <person name="Sharon I."/>
            <person name="Castelle C.J."/>
            <person name="Probst A.J."/>
            <person name="Thomas B.C."/>
            <person name="Singh A."/>
            <person name="Wilkins M.J."/>
            <person name="Karaoz U."/>
            <person name="Brodie E.L."/>
            <person name="Williams K.H."/>
            <person name="Hubbard S.S."/>
            <person name="Banfield J.F."/>
        </authorList>
    </citation>
    <scope>NUCLEOTIDE SEQUENCE [LARGE SCALE GENOMIC DNA]</scope>
</reference>
<dbReference type="Pfam" id="PF00288">
    <property type="entry name" value="GHMP_kinases_N"/>
    <property type="match status" value="1"/>
</dbReference>
<evidence type="ECO:0000313" key="3">
    <source>
        <dbReference type="EMBL" id="OGG23662.1"/>
    </source>
</evidence>
<proteinExistence type="inferred from homology"/>
<dbReference type="InterPro" id="IPR020568">
    <property type="entry name" value="Ribosomal_Su5_D2-typ_SF"/>
</dbReference>
<dbReference type="STRING" id="1798392.A3A79_00440"/>